<dbReference type="EMBL" id="JAGKQH010000017">
    <property type="protein sequence ID" value="KAG6575360.1"/>
    <property type="molecule type" value="Genomic_DNA"/>
</dbReference>
<accession>A0AAV6M5S0</accession>
<feature type="non-terminal residue" evidence="1">
    <location>
        <position position="1"/>
    </location>
</feature>
<proteinExistence type="predicted"/>
<keyword evidence="2" id="KW-1185">Reference proteome</keyword>
<dbReference type="Proteomes" id="UP000685013">
    <property type="component" value="Chromosome 17"/>
</dbReference>
<name>A0AAV6M5S0_9ROSI</name>
<protein>
    <submittedName>
        <fullName evidence="1">Uncharacterized protein</fullName>
    </submittedName>
</protein>
<reference evidence="1 2" key="1">
    <citation type="journal article" date="2021" name="Hortic Res">
        <title>The domestication of Cucurbita argyrosperma as revealed by the genome of its wild relative.</title>
        <authorList>
            <person name="Barrera-Redondo J."/>
            <person name="Sanchez-de la Vega G."/>
            <person name="Aguirre-Liguori J.A."/>
            <person name="Castellanos-Morales G."/>
            <person name="Gutierrez-Guerrero Y.T."/>
            <person name="Aguirre-Dugua X."/>
            <person name="Aguirre-Planter E."/>
            <person name="Tenaillon M.I."/>
            <person name="Lira-Saade R."/>
            <person name="Eguiarte L.E."/>
        </authorList>
    </citation>
    <scope>NUCLEOTIDE SEQUENCE [LARGE SCALE GENOMIC DNA]</scope>
    <source>
        <strain evidence="1">JBR-2021</strain>
    </source>
</reference>
<evidence type="ECO:0000313" key="2">
    <source>
        <dbReference type="Proteomes" id="UP000685013"/>
    </source>
</evidence>
<gene>
    <name evidence="1" type="ORF">SDJN03_25999</name>
</gene>
<evidence type="ECO:0000313" key="1">
    <source>
        <dbReference type="EMBL" id="KAG6575360.1"/>
    </source>
</evidence>
<organism evidence="1 2">
    <name type="scientific">Cucurbita argyrosperma subsp. sororia</name>
    <dbReference type="NCBI Taxonomy" id="37648"/>
    <lineage>
        <taxon>Eukaryota</taxon>
        <taxon>Viridiplantae</taxon>
        <taxon>Streptophyta</taxon>
        <taxon>Embryophyta</taxon>
        <taxon>Tracheophyta</taxon>
        <taxon>Spermatophyta</taxon>
        <taxon>Magnoliopsida</taxon>
        <taxon>eudicotyledons</taxon>
        <taxon>Gunneridae</taxon>
        <taxon>Pentapetalae</taxon>
        <taxon>rosids</taxon>
        <taxon>fabids</taxon>
        <taxon>Cucurbitales</taxon>
        <taxon>Cucurbitaceae</taxon>
        <taxon>Cucurbiteae</taxon>
        <taxon>Cucurbita</taxon>
    </lineage>
</organism>
<dbReference type="AlphaFoldDB" id="A0AAV6M5S0"/>
<comment type="caution">
    <text evidence="1">The sequence shown here is derived from an EMBL/GenBank/DDBJ whole genome shotgun (WGS) entry which is preliminary data.</text>
</comment>
<sequence length="147" mass="16771">MSLLSVSVKKAISNCLNSGSFAHWQFLVLEIQVKILAADENFDIIFLDFRNDFFSISALNLHVARVGNFSSKLKDFFLDFRNDFVSSRFQCLNSGSFAHWQFLVLEIQVKILAADENFDIIFLDFRNDFFSISALNLHGTTLTISSL</sequence>